<comment type="caution">
    <text evidence="2">The sequence shown here is derived from an EMBL/GenBank/DDBJ whole genome shotgun (WGS) entry which is preliminary data.</text>
</comment>
<dbReference type="GO" id="GO:0008757">
    <property type="term" value="F:S-adenosylmethionine-dependent methyltransferase activity"/>
    <property type="evidence" value="ECO:0007669"/>
    <property type="project" value="InterPro"/>
</dbReference>
<keyword evidence="2" id="KW-0489">Methyltransferase</keyword>
<evidence type="ECO:0000259" key="1">
    <source>
        <dbReference type="Pfam" id="PF08241"/>
    </source>
</evidence>
<dbReference type="CDD" id="cd02440">
    <property type="entry name" value="AdoMet_MTases"/>
    <property type="match status" value="1"/>
</dbReference>
<dbReference type="SUPFAM" id="SSF53335">
    <property type="entry name" value="S-adenosyl-L-methionine-dependent methyltransferases"/>
    <property type="match status" value="1"/>
</dbReference>
<name>A0A368XX89_MARNT</name>
<keyword evidence="2" id="KW-0808">Transferase</keyword>
<dbReference type="InterPro" id="IPR029063">
    <property type="entry name" value="SAM-dependent_MTases_sf"/>
</dbReference>
<reference evidence="2 3" key="1">
    <citation type="submission" date="2018-07" db="EMBL/GenBank/DDBJ databases">
        <title>Freshwater and sediment microbial communities from various areas in North America, analyzing microbe dynamics in response to fracking.</title>
        <authorList>
            <person name="Lamendella R."/>
        </authorList>
    </citation>
    <scope>NUCLEOTIDE SEQUENCE [LARGE SCALE GENOMIC DNA]</scope>
    <source>
        <strain evidence="2 3">105B</strain>
    </source>
</reference>
<accession>A0A368XX89</accession>
<dbReference type="Gene3D" id="3.40.50.150">
    <property type="entry name" value="Vaccinia Virus protein VP39"/>
    <property type="match status" value="1"/>
</dbReference>
<protein>
    <submittedName>
        <fullName evidence="2">Methyltransferase family protein</fullName>
    </submittedName>
</protein>
<evidence type="ECO:0000313" key="2">
    <source>
        <dbReference type="EMBL" id="RCW71157.1"/>
    </source>
</evidence>
<sequence length="233" mass="26724">MVEDNLKDEWERSYSNADNFVFYPHEEIIRFVSKYIRKRVGLQQFKDVADGAHYSRVLDLGCGIGRHVMFCHDMGLEAYGVDLSETAIATFKEWSGIRGIKGLESQVLAGDARDLPWPDDYFQFAISHGVLDSMKLEVARSTTSELARVMAPGGLFYCDLISGDDSQHAREYSGEQIVEGIHEQDTVQLYFNWASIDFLFKDLFEILEGYLIRREDVVKGGYISRYHLVLRKI</sequence>
<dbReference type="GO" id="GO:0032259">
    <property type="term" value="P:methylation"/>
    <property type="evidence" value="ECO:0007669"/>
    <property type="project" value="UniProtKB-KW"/>
</dbReference>
<dbReference type="Proteomes" id="UP000253647">
    <property type="component" value="Unassembled WGS sequence"/>
</dbReference>
<proteinExistence type="predicted"/>
<dbReference type="InterPro" id="IPR013216">
    <property type="entry name" value="Methyltransf_11"/>
</dbReference>
<dbReference type="RefSeq" id="WP_114434261.1">
    <property type="nucleotide sequence ID" value="NZ_QPJI01000004.1"/>
</dbReference>
<dbReference type="Pfam" id="PF08241">
    <property type="entry name" value="Methyltransf_11"/>
    <property type="match status" value="1"/>
</dbReference>
<gene>
    <name evidence="2" type="ORF">DET61_104315</name>
</gene>
<dbReference type="AlphaFoldDB" id="A0A368XX89"/>
<evidence type="ECO:0000313" key="3">
    <source>
        <dbReference type="Proteomes" id="UP000253647"/>
    </source>
</evidence>
<feature type="domain" description="Methyltransferase type 11" evidence="1">
    <location>
        <begin position="58"/>
        <end position="158"/>
    </location>
</feature>
<dbReference type="EMBL" id="QPJI01000004">
    <property type="protein sequence ID" value="RCW71157.1"/>
    <property type="molecule type" value="Genomic_DNA"/>
</dbReference>
<organism evidence="2 3">
    <name type="scientific">Marinobacter nauticus</name>
    <name type="common">Marinobacter hydrocarbonoclasticus</name>
    <name type="synonym">Marinobacter aquaeolei</name>
    <dbReference type="NCBI Taxonomy" id="2743"/>
    <lineage>
        <taxon>Bacteria</taxon>
        <taxon>Pseudomonadati</taxon>
        <taxon>Pseudomonadota</taxon>
        <taxon>Gammaproteobacteria</taxon>
        <taxon>Pseudomonadales</taxon>
        <taxon>Marinobacteraceae</taxon>
        <taxon>Marinobacter</taxon>
    </lineage>
</organism>